<keyword evidence="5" id="KW-0175">Coiled coil</keyword>
<feature type="domain" description="NlpC/P60" evidence="8">
    <location>
        <begin position="217"/>
        <end position="336"/>
    </location>
</feature>
<evidence type="ECO:0000256" key="7">
    <source>
        <dbReference type="SAM" id="SignalP"/>
    </source>
</evidence>
<comment type="similarity">
    <text evidence="1">Belongs to the peptidase C40 family.</text>
</comment>
<evidence type="ECO:0000259" key="8">
    <source>
        <dbReference type="PROSITE" id="PS51935"/>
    </source>
</evidence>
<proteinExistence type="inferred from homology"/>
<protein>
    <submittedName>
        <fullName evidence="9">NlpC/P60 family protein</fullName>
    </submittedName>
</protein>
<name>A0A3N0EES0_9ACTN</name>
<evidence type="ECO:0000256" key="4">
    <source>
        <dbReference type="ARBA" id="ARBA00022807"/>
    </source>
</evidence>
<dbReference type="OrthoDB" id="5244330at2"/>
<evidence type="ECO:0000256" key="1">
    <source>
        <dbReference type="ARBA" id="ARBA00007074"/>
    </source>
</evidence>
<dbReference type="InterPro" id="IPR051794">
    <property type="entry name" value="PG_Endopeptidase_C40"/>
</dbReference>
<dbReference type="InterPro" id="IPR000064">
    <property type="entry name" value="NLP_P60_dom"/>
</dbReference>
<dbReference type="Proteomes" id="UP000269198">
    <property type="component" value="Unassembled WGS sequence"/>
</dbReference>
<dbReference type="PANTHER" id="PTHR47359">
    <property type="entry name" value="PEPTIDOGLYCAN DL-ENDOPEPTIDASE CWLO"/>
    <property type="match status" value="1"/>
</dbReference>
<feature type="region of interest" description="Disordered" evidence="6">
    <location>
        <begin position="137"/>
        <end position="216"/>
    </location>
</feature>
<dbReference type="GO" id="GO:0006508">
    <property type="term" value="P:proteolysis"/>
    <property type="evidence" value="ECO:0007669"/>
    <property type="project" value="UniProtKB-KW"/>
</dbReference>
<feature type="compositionally biased region" description="Acidic residues" evidence="6">
    <location>
        <begin position="156"/>
        <end position="189"/>
    </location>
</feature>
<comment type="caution">
    <text evidence="9">The sequence shown here is derived from an EMBL/GenBank/DDBJ whole genome shotgun (WGS) entry which is preliminary data.</text>
</comment>
<dbReference type="SUPFAM" id="SSF57997">
    <property type="entry name" value="Tropomyosin"/>
    <property type="match status" value="1"/>
</dbReference>
<dbReference type="Gene3D" id="3.90.1720.10">
    <property type="entry name" value="endopeptidase domain like (from Nostoc punctiforme)"/>
    <property type="match status" value="1"/>
</dbReference>
<feature type="coiled-coil region" evidence="5">
    <location>
        <begin position="38"/>
        <end position="93"/>
    </location>
</feature>
<feature type="compositionally biased region" description="Low complexity" evidence="6">
    <location>
        <begin position="203"/>
        <end position="216"/>
    </location>
</feature>
<reference evidence="9 10" key="1">
    <citation type="submission" date="2018-11" db="EMBL/GenBank/DDBJ databases">
        <title>The genome draft of YIM 96095.</title>
        <authorList>
            <person name="Tang S.-K."/>
            <person name="Chunyu W.-X."/>
            <person name="Feng Y.-Z."/>
        </authorList>
    </citation>
    <scope>NUCLEOTIDE SEQUENCE [LARGE SCALE GENOMIC DNA]</scope>
    <source>
        <strain evidence="9 10">YIM 96095</strain>
    </source>
</reference>
<gene>
    <name evidence="9" type="ORF">EFW17_03925</name>
</gene>
<evidence type="ECO:0000256" key="6">
    <source>
        <dbReference type="SAM" id="MobiDB-lite"/>
    </source>
</evidence>
<evidence type="ECO:0000256" key="3">
    <source>
        <dbReference type="ARBA" id="ARBA00022801"/>
    </source>
</evidence>
<dbReference type="AlphaFoldDB" id="A0A3N0EES0"/>
<evidence type="ECO:0000313" key="10">
    <source>
        <dbReference type="Proteomes" id="UP000269198"/>
    </source>
</evidence>
<dbReference type="GO" id="GO:0008234">
    <property type="term" value="F:cysteine-type peptidase activity"/>
    <property type="evidence" value="ECO:0007669"/>
    <property type="project" value="UniProtKB-KW"/>
</dbReference>
<dbReference type="PANTHER" id="PTHR47359:SF3">
    <property type="entry name" value="NLP_P60 DOMAIN-CONTAINING PROTEIN-RELATED"/>
    <property type="match status" value="1"/>
</dbReference>
<sequence>MDERHERGSYRWPLAAGSLALVSALLASTGVAHADPSPDEVREEIESLEREFSELNEEYNQAKEDYDAAQEKLENLESELADTEEKIADLRDNVSAIAGAAYTGVDYSSPAFLVGASGPEDALQQAADLGYLSRNQEESFERYAEEKEKLDTLTTEAEETEEQAEEDLDKAEEARDEGEEKIEEQEELLADLTAEEQREVDSATDSSGGASYTGSASGDARAALDFAYAQIGKPYVWGGTGPDGYDCSGLTQAAWKQAGVNLPRVSEDQFNAGSRVSWDQLQPGDLMFFYDSEEPSHVGMYAGDGMMVHASTSSKPVHEVALNDSRRNDFVGGVRP</sequence>
<accession>A0A3N0EES0</accession>
<feature type="chain" id="PRO_5018266632" evidence="7">
    <location>
        <begin position="35"/>
        <end position="336"/>
    </location>
</feature>
<dbReference type="SUPFAM" id="SSF54001">
    <property type="entry name" value="Cysteine proteinases"/>
    <property type="match status" value="1"/>
</dbReference>
<evidence type="ECO:0000256" key="2">
    <source>
        <dbReference type="ARBA" id="ARBA00022670"/>
    </source>
</evidence>
<dbReference type="Pfam" id="PF00877">
    <property type="entry name" value="NLPC_P60"/>
    <property type="match status" value="1"/>
</dbReference>
<feature type="compositionally biased region" description="Basic and acidic residues" evidence="6">
    <location>
        <begin position="137"/>
        <end position="151"/>
    </location>
</feature>
<dbReference type="Gene3D" id="1.20.5.340">
    <property type="match status" value="1"/>
</dbReference>
<dbReference type="RefSeq" id="WP_123199895.1">
    <property type="nucleotide sequence ID" value="NZ_RJMB01000003.1"/>
</dbReference>
<dbReference type="PROSITE" id="PS51935">
    <property type="entry name" value="NLPC_P60"/>
    <property type="match status" value="1"/>
</dbReference>
<keyword evidence="10" id="KW-1185">Reference proteome</keyword>
<keyword evidence="3" id="KW-0378">Hydrolase</keyword>
<dbReference type="InterPro" id="IPR038765">
    <property type="entry name" value="Papain-like_cys_pep_sf"/>
</dbReference>
<feature type="signal peptide" evidence="7">
    <location>
        <begin position="1"/>
        <end position="34"/>
    </location>
</feature>
<evidence type="ECO:0000313" key="9">
    <source>
        <dbReference type="EMBL" id="RNL86368.1"/>
    </source>
</evidence>
<keyword evidence="2" id="KW-0645">Protease</keyword>
<evidence type="ECO:0000256" key="5">
    <source>
        <dbReference type="SAM" id="Coils"/>
    </source>
</evidence>
<keyword evidence="4" id="KW-0788">Thiol protease</keyword>
<organism evidence="9 10">
    <name type="scientific">Halostreptopolyspora alba</name>
    <dbReference type="NCBI Taxonomy" id="2487137"/>
    <lineage>
        <taxon>Bacteria</taxon>
        <taxon>Bacillati</taxon>
        <taxon>Actinomycetota</taxon>
        <taxon>Actinomycetes</taxon>
        <taxon>Streptosporangiales</taxon>
        <taxon>Nocardiopsidaceae</taxon>
        <taxon>Halostreptopolyspora</taxon>
    </lineage>
</organism>
<dbReference type="EMBL" id="RJMB01000003">
    <property type="protein sequence ID" value="RNL86368.1"/>
    <property type="molecule type" value="Genomic_DNA"/>
</dbReference>
<keyword evidence="7" id="KW-0732">Signal</keyword>